<dbReference type="EMBL" id="JBEDUW010000006">
    <property type="protein sequence ID" value="KAK9921726.1"/>
    <property type="molecule type" value="Genomic_DNA"/>
</dbReference>
<evidence type="ECO:0000313" key="3">
    <source>
        <dbReference type="Proteomes" id="UP001457282"/>
    </source>
</evidence>
<dbReference type="AlphaFoldDB" id="A0AAW1WCX3"/>
<comment type="caution">
    <text evidence="2">The sequence shown here is derived from an EMBL/GenBank/DDBJ whole genome shotgun (WGS) entry which is preliminary data.</text>
</comment>
<feature type="compositionally biased region" description="Polar residues" evidence="1">
    <location>
        <begin position="1"/>
        <end position="17"/>
    </location>
</feature>
<feature type="region of interest" description="Disordered" evidence="1">
    <location>
        <begin position="1"/>
        <end position="83"/>
    </location>
</feature>
<protein>
    <submittedName>
        <fullName evidence="2">Uncharacterized protein</fullName>
    </submittedName>
</protein>
<proteinExistence type="predicted"/>
<name>A0AAW1WCX3_RUBAR</name>
<organism evidence="2 3">
    <name type="scientific">Rubus argutus</name>
    <name type="common">Southern blackberry</name>
    <dbReference type="NCBI Taxonomy" id="59490"/>
    <lineage>
        <taxon>Eukaryota</taxon>
        <taxon>Viridiplantae</taxon>
        <taxon>Streptophyta</taxon>
        <taxon>Embryophyta</taxon>
        <taxon>Tracheophyta</taxon>
        <taxon>Spermatophyta</taxon>
        <taxon>Magnoliopsida</taxon>
        <taxon>eudicotyledons</taxon>
        <taxon>Gunneridae</taxon>
        <taxon>Pentapetalae</taxon>
        <taxon>rosids</taxon>
        <taxon>fabids</taxon>
        <taxon>Rosales</taxon>
        <taxon>Rosaceae</taxon>
        <taxon>Rosoideae</taxon>
        <taxon>Rosoideae incertae sedis</taxon>
        <taxon>Rubus</taxon>
    </lineage>
</organism>
<evidence type="ECO:0000256" key="1">
    <source>
        <dbReference type="SAM" id="MobiDB-lite"/>
    </source>
</evidence>
<gene>
    <name evidence="2" type="ORF">M0R45_030225</name>
</gene>
<sequence>MMKIQQGQSSIQHSPHPQTNPPSSSASRVPPPPPEPGFQSWLASETKALSSPKPLELDFGPPLEQSGFGNFSGGELDAGEDSG</sequence>
<dbReference type="Proteomes" id="UP001457282">
    <property type="component" value="Unassembled WGS sequence"/>
</dbReference>
<reference evidence="2 3" key="1">
    <citation type="journal article" date="2023" name="G3 (Bethesda)">
        <title>A chromosome-length genome assembly and annotation of blackberry (Rubus argutus, cv. 'Hillquist').</title>
        <authorList>
            <person name="Bruna T."/>
            <person name="Aryal R."/>
            <person name="Dudchenko O."/>
            <person name="Sargent D.J."/>
            <person name="Mead D."/>
            <person name="Buti M."/>
            <person name="Cavallini A."/>
            <person name="Hytonen T."/>
            <person name="Andres J."/>
            <person name="Pham M."/>
            <person name="Weisz D."/>
            <person name="Mascagni F."/>
            <person name="Usai G."/>
            <person name="Natali L."/>
            <person name="Bassil N."/>
            <person name="Fernandez G.E."/>
            <person name="Lomsadze A."/>
            <person name="Armour M."/>
            <person name="Olukolu B."/>
            <person name="Poorten T."/>
            <person name="Britton C."/>
            <person name="Davik J."/>
            <person name="Ashrafi H."/>
            <person name="Aiden E.L."/>
            <person name="Borodovsky M."/>
            <person name="Worthington M."/>
        </authorList>
    </citation>
    <scope>NUCLEOTIDE SEQUENCE [LARGE SCALE GENOMIC DNA]</scope>
    <source>
        <strain evidence="2">PI 553951</strain>
    </source>
</reference>
<accession>A0AAW1WCX3</accession>
<keyword evidence="3" id="KW-1185">Reference proteome</keyword>
<evidence type="ECO:0000313" key="2">
    <source>
        <dbReference type="EMBL" id="KAK9921726.1"/>
    </source>
</evidence>